<evidence type="ECO:0000256" key="8">
    <source>
        <dbReference type="ARBA" id="ARBA00022989"/>
    </source>
</evidence>
<sequence length="388" mass="43568">MEAGTKLVQAEATETGRVKWRVYFAYFGAIGAAWMAPILVMNLSSQALSIGSNLWLTAWSNDPPLLEESQHIAKRNLRLGVYGALGLAQGVTILLGSLALSLGSLKGAMLLHNGLLHNILRSPMSFFDTTPVGRIVNRFSKDVDTIDLTIPTTVRQCLMYFLQMISVLFIITLTTPIFLVVALPVFFLYYFIQAFYVATSRQLKRLDSVTRSPIYTHFSETLSGVSTIRAYGAQERFVQESHQLIDRNQMCYYPSIISNRWLAVRLEFCGNLIVLSAALFAVFGREHLDGGLVGLSLSYALSITATINWMVRMSCEFETNIVAVERIMEYSRSPTEAAWKVPEAKLPEEWPQGGEVQFRDYSTRYRDGLELTIKDITVSVHPGEKVFF</sequence>
<gene>
    <name evidence="14" type="ORF">V5799_028947</name>
</gene>
<evidence type="ECO:0000256" key="2">
    <source>
        <dbReference type="ARBA" id="ARBA00009726"/>
    </source>
</evidence>
<keyword evidence="8 12" id="KW-1133">Transmembrane helix</keyword>
<name>A0AAQ4DBE9_AMBAM</name>
<evidence type="ECO:0000256" key="6">
    <source>
        <dbReference type="ARBA" id="ARBA00022741"/>
    </source>
</evidence>
<dbReference type="SUPFAM" id="SSF90123">
    <property type="entry name" value="ABC transporter transmembrane region"/>
    <property type="match status" value="1"/>
</dbReference>
<feature type="transmembrane region" description="Helical" evidence="12">
    <location>
        <begin position="160"/>
        <end position="192"/>
    </location>
</feature>
<dbReference type="PANTHER" id="PTHR24223:SF443">
    <property type="entry name" value="MULTIDRUG-RESISTANCE LIKE PROTEIN 1, ISOFORM I"/>
    <property type="match status" value="1"/>
</dbReference>
<dbReference type="InterPro" id="IPR036640">
    <property type="entry name" value="ABC1_TM_sf"/>
</dbReference>
<dbReference type="Proteomes" id="UP001321473">
    <property type="component" value="Unassembled WGS sequence"/>
</dbReference>
<accession>A0AAQ4DBE9</accession>
<feature type="transmembrane region" description="Helical" evidence="12">
    <location>
        <begin position="20"/>
        <end position="40"/>
    </location>
</feature>
<proteinExistence type="inferred from homology"/>
<evidence type="ECO:0000256" key="3">
    <source>
        <dbReference type="ARBA" id="ARBA00022448"/>
    </source>
</evidence>
<dbReference type="GO" id="GO:0016020">
    <property type="term" value="C:membrane"/>
    <property type="evidence" value="ECO:0007669"/>
    <property type="project" value="InterPro"/>
</dbReference>
<keyword evidence="5" id="KW-0677">Repeat</keyword>
<evidence type="ECO:0000313" key="14">
    <source>
        <dbReference type="EMBL" id="KAK8759789.1"/>
    </source>
</evidence>
<evidence type="ECO:0000256" key="12">
    <source>
        <dbReference type="SAM" id="Phobius"/>
    </source>
</evidence>
<dbReference type="FunFam" id="1.20.1560.10:FF:000001">
    <property type="entry name" value="ATP-binding cassette subfamily C member 1"/>
    <property type="match status" value="1"/>
</dbReference>
<evidence type="ECO:0000256" key="7">
    <source>
        <dbReference type="ARBA" id="ARBA00022840"/>
    </source>
</evidence>
<keyword evidence="15" id="KW-1185">Reference proteome</keyword>
<organism evidence="14 15">
    <name type="scientific">Amblyomma americanum</name>
    <name type="common">Lone star tick</name>
    <dbReference type="NCBI Taxonomy" id="6943"/>
    <lineage>
        <taxon>Eukaryota</taxon>
        <taxon>Metazoa</taxon>
        <taxon>Ecdysozoa</taxon>
        <taxon>Arthropoda</taxon>
        <taxon>Chelicerata</taxon>
        <taxon>Arachnida</taxon>
        <taxon>Acari</taxon>
        <taxon>Parasitiformes</taxon>
        <taxon>Ixodida</taxon>
        <taxon>Ixodoidea</taxon>
        <taxon>Ixodidae</taxon>
        <taxon>Amblyomminae</taxon>
        <taxon>Amblyomma</taxon>
    </lineage>
</organism>
<evidence type="ECO:0000256" key="1">
    <source>
        <dbReference type="ARBA" id="ARBA00004127"/>
    </source>
</evidence>
<evidence type="ECO:0000256" key="4">
    <source>
        <dbReference type="ARBA" id="ARBA00022692"/>
    </source>
</evidence>
<reference evidence="14 15" key="1">
    <citation type="journal article" date="2023" name="Arcadia Sci">
        <title>De novo assembly of a long-read Amblyomma americanum tick genome.</title>
        <authorList>
            <person name="Chou S."/>
            <person name="Poskanzer K.E."/>
            <person name="Rollins M."/>
            <person name="Thuy-Boun P.S."/>
        </authorList>
    </citation>
    <scope>NUCLEOTIDE SEQUENCE [LARGE SCALE GENOMIC DNA]</scope>
    <source>
        <strain evidence="14">F_SG_1</strain>
        <tissue evidence="14">Salivary glands</tissue>
    </source>
</reference>
<comment type="similarity">
    <text evidence="2">Belongs to the ABC transporter superfamily. ABCC family. Conjugate transporter (TC 3.A.1.208) subfamily.</text>
</comment>
<feature type="transmembrane region" description="Helical" evidence="12">
    <location>
        <begin position="262"/>
        <end position="284"/>
    </location>
</feature>
<comment type="caution">
    <text evidence="14">The sequence shown here is derived from an EMBL/GenBank/DDBJ whole genome shotgun (WGS) entry which is preliminary data.</text>
</comment>
<evidence type="ECO:0000256" key="9">
    <source>
        <dbReference type="ARBA" id="ARBA00023136"/>
    </source>
</evidence>
<dbReference type="CDD" id="cd18603">
    <property type="entry name" value="ABC_6TM_MRP1_2_3_6_D2_like"/>
    <property type="match status" value="1"/>
</dbReference>
<feature type="transmembrane region" description="Helical" evidence="12">
    <location>
        <begin position="79"/>
        <end position="102"/>
    </location>
</feature>
<feature type="transmembrane region" description="Helical" evidence="12">
    <location>
        <begin position="290"/>
        <end position="311"/>
    </location>
</feature>
<dbReference type="GO" id="GO:0015431">
    <property type="term" value="F:ABC-type glutathione S-conjugate transporter activity"/>
    <property type="evidence" value="ECO:0007669"/>
    <property type="project" value="UniProtKB-EC"/>
</dbReference>
<dbReference type="EMBL" id="JARKHS020032594">
    <property type="protein sequence ID" value="KAK8759789.1"/>
    <property type="molecule type" value="Genomic_DNA"/>
</dbReference>
<evidence type="ECO:0000256" key="5">
    <source>
        <dbReference type="ARBA" id="ARBA00022737"/>
    </source>
</evidence>
<feature type="domain" description="ABC transmembrane type-1" evidence="13">
    <location>
        <begin position="29"/>
        <end position="319"/>
    </location>
</feature>
<evidence type="ECO:0000313" key="15">
    <source>
        <dbReference type="Proteomes" id="UP001321473"/>
    </source>
</evidence>
<keyword evidence="3" id="KW-0813">Transport</keyword>
<comment type="subcellular location">
    <subcellularLocation>
        <location evidence="1">Endomembrane system</location>
        <topology evidence="1">Multi-pass membrane protein</topology>
    </subcellularLocation>
</comment>
<evidence type="ECO:0000256" key="10">
    <source>
        <dbReference type="ARBA" id="ARBA00024220"/>
    </source>
</evidence>
<evidence type="ECO:0000259" key="13">
    <source>
        <dbReference type="PROSITE" id="PS50929"/>
    </source>
</evidence>
<dbReference type="PROSITE" id="PS50929">
    <property type="entry name" value="ABC_TM1F"/>
    <property type="match status" value="1"/>
</dbReference>
<keyword evidence="6" id="KW-0547">Nucleotide-binding</keyword>
<comment type="catalytic activity">
    <reaction evidence="11">
        <text>leukotriene C4(in) + ATP + H2O = leukotriene C4(out) + ADP + phosphate + H(+)</text>
        <dbReference type="Rhea" id="RHEA:38963"/>
        <dbReference type="ChEBI" id="CHEBI:15377"/>
        <dbReference type="ChEBI" id="CHEBI:15378"/>
        <dbReference type="ChEBI" id="CHEBI:30616"/>
        <dbReference type="ChEBI" id="CHEBI:43474"/>
        <dbReference type="ChEBI" id="CHEBI:57973"/>
        <dbReference type="ChEBI" id="CHEBI:456216"/>
    </reaction>
    <physiologicalReaction direction="left-to-right" evidence="11">
        <dbReference type="Rhea" id="RHEA:38964"/>
    </physiologicalReaction>
</comment>
<dbReference type="Gene3D" id="1.20.1560.10">
    <property type="entry name" value="ABC transporter type 1, transmembrane domain"/>
    <property type="match status" value="1"/>
</dbReference>
<dbReference type="InterPro" id="IPR011527">
    <property type="entry name" value="ABC1_TM_dom"/>
</dbReference>
<keyword evidence="7" id="KW-0067">ATP-binding</keyword>
<dbReference type="GO" id="GO:0012505">
    <property type="term" value="C:endomembrane system"/>
    <property type="evidence" value="ECO:0007669"/>
    <property type="project" value="UniProtKB-SubCell"/>
</dbReference>
<evidence type="ECO:0000256" key="11">
    <source>
        <dbReference type="ARBA" id="ARBA00047523"/>
    </source>
</evidence>
<dbReference type="Pfam" id="PF00664">
    <property type="entry name" value="ABC_membrane"/>
    <property type="match status" value="1"/>
</dbReference>
<keyword evidence="4 12" id="KW-0812">Transmembrane</keyword>
<dbReference type="InterPro" id="IPR050173">
    <property type="entry name" value="ABC_transporter_C-like"/>
</dbReference>
<keyword evidence="9 12" id="KW-0472">Membrane</keyword>
<protein>
    <recommendedName>
        <fullName evidence="10">ABC-type glutathione-S-conjugate transporter</fullName>
        <ecNumber evidence="10">7.6.2.3</ecNumber>
    </recommendedName>
</protein>
<dbReference type="AlphaFoldDB" id="A0AAQ4DBE9"/>
<dbReference type="EC" id="7.6.2.3" evidence="10"/>
<dbReference type="GO" id="GO:0005524">
    <property type="term" value="F:ATP binding"/>
    <property type="evidence" value="ECO:0007669"/>
    <property type="project" value="UniProtKB-KW"/>
</dbReference>
<dbReference type="PANTHER" id="PTHR24223">
    <property type="entry name" value="ATP-BINDING CASSETTE SUB-FAMILY C"/>
    <property type="match status" value="1"/>
</dbReference>